<sequence>MYPFFAYAYKVAEKRHHYEKACEELREKIKQDKQNKLNELKTTVNCEKFTYNDLLEMTTNLKNEFAEIGNENVWSNDIWSEMDGIPGAITVPVDQAGQSFFIEANVKKYGHEGCYDDPFECKRPKNSTAIENYEKAYTLCLNILKDHDVKIIEMTRDPTKFKNFRRSTCCEDATSLSFKCTKDNYTFTVNYNDDCDCYPGMFMVRDLKQISPEINLKINGNCNLVSYNGDKVTTEQKDFYCLLDSPDYDSYIESRFGHFLRFPDYLREEGYMVTNPKDLIQKGSINVNDHDDYTYVLTVTDNIDTFDIVLNPEYGNDGNYWLYINPTLEEQNEFGKEKNGKYHYDLTKYDWNTFHHFDADKMHRVRVVYNSDDDFDDLLEVIEVYQNWNSGDYGFWENDQYNNETHIPKLSNVHFEGSKSMHDMFYEYEFNVYAHLHQRNLNSAYYRKHVKEMEYPQDIYGMTFSYDSSEDHCVLTIEGVWYDMTSIADKYYNKDKDFDKFTVNTIAPMFVFNGTYSECVQKITEFSKRMKEINNTFTNYDEKHY</sequence>
<organism evidence="1">
    <name type="scientific">Klosneuvirus KNV1</name>
    <dbReference type="NCBI Taxonomy" id="1977640"/>
    <lineage>
        <taxon>Viruses</taxon>
        <taxon>Varidnaviria</taxon>
        <taxon>Bamfordvirae</taxon>
        <taxon>Nucleocytoviricota</taxon>
        <taxon>Megaviricetes</taxon>
        <taxon>Imitervirales</taxon>
        <taxon>Mimiviridae</taxon>
        <taxon>Klosneuvirinae</taxon>
        <taxon>Klosneuvirus</taxon>
    </lineage>
</organism>
<dbReference type="EMBL" id="KY684111">
    <property type="protein sequence ID" value="ARF12298.1"/>
    <property type="molecule type" value="Genomic_DNA"/>
</dbReference>
<evidence type="ECO:0000313" key="1">
    <source>
        <dbReference type="EMBL" id="ARF12298.1"/>
    </source>
</evidence>
<name>A0A1V0SL05_9VIRU</name>
<reference evidence="1" key="1">
    <citation type="journal article" date="2017" name="Science">
        <title>Giant viruses with an expanded complement of translation system components.</title>
        <authorList>
            <person name="Schulz F."/>
            <person name="Yutin N."/>
            <person name="Ivanova N.N."/>
            <person name="Ortega D.R."/>
            <person name="Lee T.K."/>
            <person name="Vierheilig J."/>
            <person name="Daims H."/>
            <person name="Horn M."/>
            <person name="Wagner M."/>
            <person name="Jensen G.J."/>
            <person name="Kyrpides N.C."/>
            <person name="Koonin E.V."/>
            <person name="Woyke T."/>
        </authorList>
    </citation>
    <scope>NUCLEOTIDE SEQUENCE</scope>
    <source>
        <strain evidence="1">KNV1</strain>
    </source>
</reference>
<accession>A0A1V0SL05</accession>
<protein>
    <submittedName>
        <fullName evidence="1">Uncharacterized protein</fullName>
    </submittedName>
</protein>
<gene>
    <name evidence="1" type="ORF">Klosneuvirus_4_113</name>
</gene>
<proteinExistence type="predicted"/>